<dbReference type="Proteomes" id="UP000321393">
    <property type="component" value="Unassembled WGS sequence"/>
</dbReference>
<evidence type="ECO:0000313" key="2">
    <source>
        <dbReference type="Proteomes" id="UP000321393"/>
    </source>
</evidence>
<protein>
    <submittedName>
        <fullName evidence="1">Cytochrome P450 CYP82D47-like</fullName>
    </submittedName>
</protein>
<reference evidence="1 2" key="1">
    <citation type="submission" date="2019-08" db="EMBL/GenBank/DDBJ databases">
        <title>Draft genome sequences of two oriental melons (Cucumis melo L. var makuwa).</title>
        <authorList>
            <person name="Kwon S.-Y."/>
        </authorList>
    </citation>
    <scope>NUCLEOTIDE SEQUENCE [LARGE SCALE GENOMIC DNA]</scope>
    <source>
        <strain evidence="2">cv. SW 3</strain>
        <tissue evidence="1">Leaf</tissue>
    </source>
</reference>
<gene>
    <name evidence="1" type="ORF">E6C27_scaffold379G00270</name>
</gene>
<evidence type="ECO:0000313" key="1">
    <source>
        <dbReference type="EMBL" id="KAA0037123.1"/>
    </source>
</evidence>
<proteinExistence type="predicted"/>
<dbReference type="AlphaFoldDB" id="A0A5A7T2D5"/>
<organism evidence="1 2">
    <name type="scientific">Cucumis melo var. makuwa</name>
    <name type="common">Oriental melon</name>
    <dbReference type="NCBI Taxonomy" id="1194695"/>
    <lineage>
        <taxon>Eukaryota</taxon>
        <taxon>Viridiplantae</taxon>
        <taxon>Streptophyta</taxon>
        <taxon>Embryophyta</taxon>
        <taxon>Tracheophyta</taxon>
        <taxon>Spermatophyta</taxon>
        <taxon>Magnoliopsida</taxon>
        <taxon>eudicotyledons</taxon>
        <taxon>Gunneridae</taxon>
        <taxon>Pentapetalae</taxon>
        <taxon>rosids</taxon>
        <taxon>fabids</taxon>
        <taxon>Cucurbitales</taxon>
        <taxon>Cucurbitaceae</taxon>
        <taxon>Benincaseae</taxon>
        <taxon>Cucumis</taxon>
    </lineage>
</organism>
<comment type="caution">
    <text evidence="1">The sequence shown here is derived from an EMBL/GenBank/DDBJ whole genome shotgun (WGS) entry which is preliminary data.</text>
</comment>
<sequence>MVNGGSFEGPCVREIEKLGGGKLRHHMNKHIKNDTLCMPDIDPAMVGRSVVRTMSSFPSTFKKTDARFLEFDDKFNNVEGSFLVSDNSDRTKPSPTPKRR</sequence>
<accession>A0A5A7T2D5</accession>
<name>A0A5A7T2D5_CUCMM</name>
<dbReference type="EMBL" id="SSTE01019034">
    <property type="protein sequence ID" value="KAA0037123.1"/>
    <property type="molecule type" value="Genomic_DNA"/>
</dbReference>